<protein>
    <recommendedName>
        <fullName evidence="6">Glucose-methanol-choline oxidoreductase N-terminal domain-containing protein</fullName>
    </recommendedName>
</protein>
<evidence type="ECO:0000259" key="6">
    <source>
        <dbReference type="Pfam" id="PF00732"/>
    </source>
</evidence>
<dbReference type="PANTHER" id="PTHR47470:SF1">
    <property type="entry name" value="FAD-DEPENDENT OXIDOREDUCTASE 2 FAD BINDING DOMAIN-CONTAINING PROTEIN"/>
    <property type="match status" value="1"/>
</dbReference>
<dbReference type="GO" id="GO:0050660">
    <property type="term" value="F:flavin adenine dinucleotide binding"/>
    <property type="evidence" value="ECO:0007669"/>
    <property type="project" value="InterPro"/>
</dbReference>
<evidence type="ECO:0000256" key="2">
    <source>
        <dbReference type="ARBA" id="ARBA00022630"/>
    </source>
</evidence>
<dbReference type="HOGENOM" id="CLU_002483_1_0_1"/>
<reference evidence="8" key="2">
    <citation type="submission" date="2015-01" db="EMBL/GenBank/DDBJ databases">
        <title>Evolutionary Origins and Diversification of the Mycorrhizal Mutualists.</title>
        <authorList>
            <consortium name="DOE Joint Genome Institute"/>
            <consortium name="Mycorrhizal Genomics Consortium"/>
            <person name="Kohler A."/>
            <person name="Kuo A."/>
            <person name="Nagy L.G."/>
            <person name="Floudas D."/>
            <person name="Copeland A."/>
            <person name="Barry K.W."/>
            <person name="Cichocki N."/>
            <person name="Veneault-Fourrey C."/>
            <person name="LaButti K."/>
            <person name="Lindquist E.A."/>
            <person name="Lipzen A."/>
            <person name="Lundell T."/>
            <person name="Morin E."/>
            <person name="Murat C."/>
            <person name="Riley R."/>
            <person name="Ohm R."/>
            <person name="Sun H."/>
            <person name="Tunlid A."/>
            <person name="Henrissat B."/>
            <person name="Grigoriev I.V."/>
            <person name="Hibbett D.S."/>
            <person name="Martin F."/>
        </authorList>
    </citation>
    <scope>NUCLEOTIDE SEQUENCE [LARGE SCALE GENOMIC DNA]</scope>
    <source>
        <strain evidence="8">F 1598</strain>
    </source>
</reference>
<dbReference type="OrthoDB" id="9974421at2759"/>
<dbReference type="AlphaFoldDB" id="A0A0C3F9M6"/>
<keyword evidence="8" id="KW-1185">Reference proteome</keyword>
<dbReference type="Pfam" id="PF00732">
    <property type="entry name" value="GMC_oxred_N"/>
    <property type="match status" value="1"/>
</dbReference>
<feature type="region of interest" description="Disordered" evidence="5">
    <location>
        <begin position="1"/>
        <end position="61"/>
    </location>
</feature>
<feature type="compositionally biased region" description="Low complexity" evidence="5">
    <location>
        <begin position="7"/>
        <end position="17"/>
    </location>
</feature>
<dbReference type="SUPFAM" id="SSF51905">
    <property type="entry name" value="FAD/NAD(P)-binding domain"/>
    <property type="match status" value="1"/>
</dbReference>
<dbReference type="InterPro" id="IPR000172">
    <property type="entry name" value="GMC_OxRdtase_N"/>
</dbReference>
<evidence type="ECO:0000256" key="4">
    <source>
        <dbReference type="ARBA" id="ARBA00023002"/>
    </source>
</evidence>
<dbReference type="Gene3D" id="3.50.50.60">
    <property type="entry name" value="FAD/NAD(P)-binding domain"/>
    <property type="match status" value="3"/>
</dbReference>
<dbReference type="InterPro" id="IPR036188">
    <property type="entry name" value="FAD/NAD-bd_sf"/>
</dbReference>
<dbReference type="InterPro" id="IPR052542">
    <property type="entry name" value="Cholesterol_Oxidase"/>
</dbReference>
<dbReference type="InParanoid" id="A0A0C3F9M6"/>
<evidence type="ECO:0000313" key="7">
    <source>
        <dbReference type="EMBL" id="KIM81360.1"/>
    </source>
</evidence>
<dbReference type="EMBL" id="KN832999">
    <property type="protein sequence ID" value="KIM81360.1"/>
    <property type="molecule type" value="Genomic_DNA"/>
</dbReference>
<evidence type="ECO:0000313" key="8">
    <source>
        <dbReference type="Proteomes" id="UP000054166"/>
    </source>
</evidence>
<keyword evidence="2" id="KW-0285">Flavoprotein</keyword>
<dbReference type="GO" id="GO:0016614">
    <property type="term" value="F:oxidoreductase activity, acting on CH-OH group of donors"/>
    <property type="evidence" value="ECO:0007669"/>
    <property type="project" value="InterPro"/>
</dbReference>
<keyword evidence="4" id="KW-0560">Oxidoreductase</keyword>
<organism evidence="7 8">
    <name type="scientific">Piloderma croceum (strain F 1598)</name>
    <dbReference type="NCBI Taxonomy" id="765440"/>
    <lineage>
        <taxon>Eukaryota</taxon>
        <taxon>Fungi</taxon>
        <taxon>Dikarya</taxon>
        <taxon>Basidiomycota</taxon>
        <taxon>Agaricomycotina</taxon>
        <taxon>Agaricomycetes</taxon>
        <taxon>Agaricomycetidae</taxon>
        <taxon>Atheliales</taxon>
        <taxon>Atheliaceae</taxon>
        <taxon>Piloderma</taxon>
    </lineage>
</organism>
<proteinExistence type="predicted"/>
<evidence type="ECO:0000256" key="5">
    <source>
        <dbReference type="SAM" id="MobiDB-lite"/>
    </source>
</evidence>
<dbReference type="Proteomes" id="UP000054166">
    <property type="component" value="Unassembled WGS sequence"/>
</dbReference>
<accession>A0A0C3F9M6</accession>
<dbReference type="STRING" id="765440.A0A0C3F9M6"/>
<evidence type="ECO:0000256" key="1">
    <source>
        <dbReference type="ARBA" id="ARBA00001974"/>
    </source>
</evidence>
<feature type="domain" description="Glucose-methanol-choline oxidoreductase N-terminal" evidence="6">
    <location>
        <begin position="153"/>
        <end position="360"/>
    </location>
</feature>
<reference evidence="7 8" key="1">
    <citation type="submission" date="2014-04" db="EMBL/GenBank/DDBJ databases">
        <authorList>
            <consortium name="DOE Joint Genome Institute"/>
            <person name="Kuo A."/>
            <person name="Tarkka M."/>
            <person name="Buscot F."/>
            <person name="Kohler A."/>
            <person name="Nagy L.G."/>
            <person name="Floudas D."/>
            <person name="Copeland A."/>
            <person name="Barry K.W."/>
            <person name="Cichocki N."/>
            <person name="Veneault-Fourrey C."/>
            <person name="LaButti K."/>
            <person name="Lindquist E.A."/>
            <person name="Lipzen A."/>
            <person name="Lundell T."/>
            <person name="Morin E."/>
            <person name="Murat C."/>
            <person name="Sun H."/>
            <person name="Tunlid A."/>
            <person name="Henrissat B."/>
            <person name="Grigoriev I.V."/>
            <person name="Hibbett D.S."/>
            <person name="Martin F."/>
            <person name="Nordberg H.P."/>
            <person name="Cantor M.N."/>
            <person name="Hua S.X."/>
        </authorList>
    </citation>
    <scope>NUCLEOTIDE SEQUENCE [LARGE SCALE GENOMIC DNA]</scope>
    <source>
        <strain evidence="7 8">F 1598</strain>
    </source>
</reference>
<sequence length="880" mass="94793">MTDTHTSSSASRPLSSQSKREGFTASSNAFDVSPSFEHNKASGTGDASHGTKQPQKFPRLSKPVELLRPTYDVLVIGSGYGGGVSASRMARGGQSVCVLERGKERWPGEYPSVFSEVIPNFYVQGMFTPGNRKGTYVEGGDPMGLYRLCLGVGQNVFFANGLGGTSLLNANIFLPADKKTLSLHDWPTHIRNDPDSLDKYYERAASVLEPTPYPTSYPRLAKLDLLQRQAAALGLEQNFYRPPQTTRFKDGPNSTGVMMHASTGSGMDTTGVNDGSKSSTLVNYLSDAWNWGAEIFCECEVQFVKKAPKGDGYIVFFAWHGAKRRDFGEIFEQDLMWVHAKHCVFMAAGTLGTTEILLRSKEHGLPMSPAVGTRMSGNGDILAFGYNTDYEVNAMARKHPKPSAPVGPTITGVIDCREQKDPMAGFVIEEGAVPLALVSNLQNLMDLIPGKIFPGNWGPLERFRHFISGLQSRVFGPYARGSSAQRTQIYLIMSHDSDQATLTLTESGGPILKFAGVGESKTVADLNALLAKATSAVGGTFVNNPFFAALGEQEASVHPIGGAAMSSDGTAAKGATTAHGELLTGSGKEYYNGLICVDGSVVPTALGVNPFATITALAEHSVEHAATTRGIKIDYETKNGLLDLFGAPARKLSLTPDLKEAAQIIEDARPGKNSGTEFTQVMEGFIHIGDEIKNFADAEEAARAASSSARFFLSARARDTSTCKITAVDHPAVLTGTFTCHALSKDPFMVLRGKIQLIDDNSSTKKLSYDFDMLSTNGEMFHFNGSSVAHWRSWKDPSTLHVTLTHLNNSSVVGRGVLHIRPINIGSEVTSFFVTVHMISRAAGEYIAYLANQATRVFFARSSPVVPPQLEPLAADGHSK</sequence>
<dbReference type="PANTHER" id="PTHR47470">
    <property type="entry name" value="CHOLESTEROL OXIDASE"/>
    <property type="match status" value="1"/>
</dbReference>
<name>A0A0C3F9M6_PILCF</name>
<comment type="cofactor">
    <cofactor evidence="1">
        <name>FAD</name>
        <dbReference type="ChEBI" id="CHEBI:57692"/>
    </cofactor>
</comment>
<keyword evidence="3" id="KW-0274">FAD</keyword>
<evidence type="ECO:0000256" key="3">
    <source>
        <dbReference type="ARBA" id="ARBA00022827"/>
    </source>
</evidence>
<gene>
    <name evidence="7" type="ORF">PILCRDRAFT_72025</name>
</gene>